<reference evidence="3 4" key="2">
    <citation type="submission" date="2014-05" db="EMBL/GenBank/DDBJ databases">
        <title>Genome sequence of Streptococcus gallolyticus.</title>
        <authorList>
            <person name="Del Campo R."/>
        </authorList>
    </citation>
    <scope>NUCLEOTIDE SEQUENCE [LARGE SCALE GENOMIC DNA]</scope>
    <source>
        <strain evidence="3 4">LMG17956</strain>
    </source>
</reference>
<sequence>MILLIDNYDSFTYNLAQYLGTFSDVQVLRNDDAALEAAAQAADALVLSPGPGWPADAGKLEEMIRLFAGKKPILGICLGHQAIAETFGGKLGLAKNVMHGKQSDIELLTESPVFSNLANELPIMRYHSIVVTDMPEEFEVVAKTTDDQEIMAIQHKSLPIYGLQFHPESIGSPDGLQMIENFVRLVVEK</sequence>
<dbReference type="GO" id="GO:0004049">
    <property type="term" value="F:anthranilate synthase activity"/>
    <property type="evidence" value="ECO:0007669"/>
    <property type="project" value="TreeGrafter"/>
</dbReference>
<evidence type="ECO:0000259" key="2">
    <source>
        <dbReference type="Pfam" id="PF00117"/>
    </source>
</evidence>
<dbReference type="SUPFAM" id="SSF52317">
    <property type="entry name" value="Class I glutamine amidotransferase-like"/>
    <property type="match status" value="1"/>
</dbReference>
<keyword evidence="1" id="KW-0315">Glutamine amidotransferase</keyword>
<evidence type="ECO:0000313" key="3">
    <source>
        <dbReference type="EMBL" id="CDO17663.1"/>
    </source>
</evidence>
<dbReference type="FunFam" id="3.40.50.880:FF:000003">
    <property type="entry name" value="Anthranilate synthase component II"/>
    <property type="match status" value="1"/>
</dbReference>
<dbReference type="AlphaFoldDB" id="A0A060RK94"/>
<dbReference type="PANTHER" id="PTHR43418">
    <property type="entry name" value="MULTIFUNCTIONAL TRYPTOPHAN BIOSYNTHESIS PROTEIN-RELATED"/>
    <property type="match status" value="1"/>
</dbReference>
<dbReference type="InterPro" id="IPR017926">
    <property type="entry name" value="GATASE"/>
</dbReference>
<organism evidence="3 4">
    <name type="scientific">Streptococcus gallolyticus</name>
    <dbReference type="NCBI Taxonomy" id="315405"/>
    <lineage>
        <taxon>Bacteria</taxon>
        <taxon>Bacillati</taxon>
        <taxon>Bacillota</taxon>
        <taxon>Bacilli</taxon>
        <taxon>Lactobacillales</taxon>
        <taxon>Streptococcaceae</taxon>
        <taxon>Streptococcus</taxon>
    </lineage>
</organism>
<dbReference type="CDD" id="cd01743">
    <property type="entry name" value="GATase1_Anthranilate_Synthase"/>
    <property type="match status" value="1"/>
</dbReference>
<evidence type="ECO:0000313" key="4">
    <source>
        <dbReference type="Proteomes" id="UP000027584"/>
    </source>
</evidence>
<dbReference type="Pfam" id="PF00117">
    <property type="entry name" value="GATase"/>
    <property type="match status" value="1"/>
</dbReference>
<dbReference type="PRINTS" id="PR00099">
    <property type="entry name" value="CPSGATASE"/>
</dbReference>
<dbReference type="GO" id="GO:0000162">
    <property type="term" value="P:L-tryptophan biosynthetic process"/>
    <property type="evidence" value="ECO:0007669"/>
    <property type="project" value="TreeGrafter"/>
</dbReference>
<evidence type="ECO:0000256" key="1">
    <source>
        <dbReference type="ARBA" id="ARBA00022962"/>
    </source>
</evidence>
<dbReference type="Gene3D" id="3.40.50.880">
    <property type="match status" value="1"/>
</dbReference>
<dbReference type="PRINTS" id="PR00096">
    <property type="entry name" value="GATASE"/>
</dbReference>
<gene>
    <name evidence="3" type="ORF">BN963_SGAL_00856</name>
</gene>
<comment type="caution">
    <text evidence="3">The sequence shown here is derived from an EMBL/GenBank/DDBJ whole genome shotgun (WGS) entry which is preliminary data.</text>
</comment>
<dbReference type="EMBL" id="CCBC010000133">
    <property type="protein sequence ID" value="CDO17663.1"/>
    <property type="molecule type" value="Genomic_DNA"/>
</dbReference>
<dbReference type="InterPro" id="IPR029062">
    <property type="entry name" value="Class_I_gatase-like"/>
</dbReference>
<name>A0A060RK94_9STRE</name>
<dbReference type="GO" id="GO:0005829">
    <property type="term" value="C:cytosol"/>
    <property type="evidence" value="ECO:0007669"/>
    <property type="project" value="TreeGrafter"/>
</dbReference>
<dbReference type="PANTHER" id="PTHR43418:SF8">
    <property type="entry name" value="SYNTHASE COMPONENT II, PUTATIVE-RELATED"/>
    <property type="match status" value="1"/>
</dbReference>
<protein>
    <submittedName>
        <fullName evidence="3">Para-aminobenzoate synthase glutamine amidotransf erase (Subunit B)/anthranilate synthase (Subunit II)</fullName>
    </submittedName>
</protein>
<dbReference type="NCBIfam" id="TIGR00566">
    <property type="entry name" value="trpG_papA"/>
    <property type="match status" value="1"/>
</dbReference>
<dbReference type="InterPro" id="IPR006221">
    <property type="entry name" value="TrpG/PapA_dom"/>
</dbReference>
<dbReference type="InterPro" id="IPR050472">
    <property type="entry name" value="Anth_synth/Amidotransfase"/>
</dbReference>
<feature type="domain" description="Glutamine amidotransferase" evidence="2">
    <location>
        <begin position="3"/>
        <end position="183"/>
    </location>
</feature>
<reference evidence="3 4" key="1">
    <citation type="submission" date="2014-02" db="EMBL/GenBank/DDBJ databases">
        <authorList>
            <person name="Manrique M."/>
        </authorList>
    </citation>
    <scope>NUCLEOTIDE SEQUENCE [LARGE SCALE GENOMIC DNA]</scope>
    <source>
        <strain evidence="3 4">LMG17956</strain>
    </source>
</reference>
<dbReference type="Proteomes" id="UP000027584">
    <property type="component" value="Unassembled WGS sequence"/>
</dbReference>
<dbReference type="PRINTS" id="PR00097">
    <property type="entry name" value="ANTSNTHASEII"/>
</dbReference>
<proteinExistence type="predicted"/>
<accession>A0A060RK94</accession>
<dbReference type="PROSITE" id="PS51273">
    <property type="entry name" value="GATASE_TYPE_1"/>
    <property type="match status" value="1"/>
</dbReference>